<proteinExistence type="inferred from homology"/>
<evidence type="ECO:0000313" key="5">
    <source>
        <dbReference type="Proteomes" id="UP000604825"/>
    </source>
</evidence>
<keyword evidence="2" id="KW-0812">Transmembrane</keyword>
<dbReference type="Proteomes" id="UP000604825">
    <property type="component" value="Unassembled WGS sequence"/>
</dbReference>
<evidence type="ECO:0000313" key="4">
    <source>
        <dbReference type="EMBL" id="CAD6256521.1"/>
    </source>
</evidence>
<name>A0A811QGC9_9POAL</name>
<evidence type="ECO:0008006" key="6">
    <source>
        <dbReference type="Google" id="ProtNLM"/>
    </source>
</evidence>
<organism evidence="4 5">
    <name type="scientific">Miscanthus lutarioriparius</name>
    <dbReference type="NCBI Taxonomy" id="422564"/>
    <lineage>
        <taxon>Eukaryota</taxon>
        <taxon>Viridiplantae</taxon>
        <taxon>Streptophyta</taxon>
        <taxon>Embryophyta</taxon>
        <taxon>Tracheophyta</taxon>
        <taxon>Spermatophyta</taxon>
        <taxon>Magnoliopsida</taxon>
        <taxon>Liliopsida</taxon>
        <taxon>Poales</taxon>
        <taxon>Poaceae</taxon>
        <taxon>PACMAD clade</taxon>
        <taxon>Panicoideae</taxon>
        <taxon>Andropogonodae</taxon>
        <taxon>Andropogoneae</taxon>
        <taxon>Saccharinae</taxon>
        <taxon>Miscanthus</taxon>
    </lineage>
</organism>
<sequence>MAFPSRAALLFAGVLVVLAVPAAVAGAGGGSVCFDPVFSFGDSLTDTGNFLLSVPDDFPDPTRNLPSGQTFFGRPSGRYSNGHNLLDFFGNLQLSPCLTCLLSALAARPRRRSS</sequence>
<protein>
    <recommendedName>
        <fullName evidence="6">GDSL esterase/lipase</fullName>
    </recommendedName>
</protein>
<comment type="similarity">
    <text evidence="1">Belongs to the 'GDSL' lipolytic enzyme family.</text>
</comment>
<feature type="chain" id="PRO_5032496533" description="GDSL esterase/lipase" evidence="3">
    <location>
        <begin position="20"/>
        <end position="114"/>
    </location>
</feature>
<keyword evidence="2" id="KW-0472">Membrane</keyword>
<evidence type="ECO:0000256" key="3">
    <source>
        <dbReference type="SAM" id="SignalP"/>
    </source>
</evidence>
<reference evidence="4" key="1">
    <citation type="submission" date="2020-10" db="EMBL/GenBank/DDBJ databases">
        <authorList>
            <person name="Han B."/>
            <person name="Lu T."/>
            <person name="Zhao Q."/>
            <person name="Huang X."/>
            <person name="Zhao Y."/>
        </authorList>
    </citation>
    <scope>NUCLEOTIDE SEQUENCE</scope>
</reference>
<keyword evidence="5" id="KW-1185">Reference proteome</keyword>
<keyword evidence="3" id="KW-0732">Signal</keyword>
<dbReference type="OrthoDB" id="786368at2759"/>
<dbReference type="Gene3D" id="3.40.50.1110">
    <property type="entry name" value="SGNH hydrolase"/>
    <property type="match status" value="1"/>
</dbReference>
<evidence type="ECO:0000256" key="1">
    <source>
        <dbReference type="ARBA" id="ARBA00008668"/>
    </source>
</evidence>
<keyword evidence="2" id="KW-1133">Transmembrane helix</keyword>
<gene>
    <name evidence="4" type="ORF">NCGR_LOCUS40027</name>
</gene>
<dbReference type="InterPro" id="IPR036514">
    <property type="entry name" value="SGNH_hydro_sf"/>
</dbReference>
<feature type="transmembrane region" description="Helical" evidence="2">
    <location>
        <begin position="88"/>
        <end position="107"/>
    </location>
</feature>
<accession>A0A811QGC9</accession>
<comment type="caution">
    <text evidence="4">The sequence shown here is derived from an EMBL/GenBank/DDBJ whole genome shotgun (WGS) entry which is preliminary data.</text>
</comment>
<evidence type="ECO:0000256" key="2">
    <source>
        <dbReference type="SAM" id="Phobius"/>
    </source>
</evidence>
<dbReference type="PANTHER" id="PTHR22835:SF673">
    <property type="entry name" value="OS01G0612900 PROTEIN"/>
    <property type="match status" value="1"/>
</dbReference>
<dbReference type="PANTHER" id="PTHR22835">
    <property type="entry name" value="ZINC FINGER FYVE DOMAIN CONTAINING PROTEIN"/>
    <property type="match status" value="1"/>
</dbReference>
<feature type="signal peptide" evidence="3">
    <location>
        <begin position="1"/>
        <end position="19"/>
    </location>
</feature>
<dbReference type="EMBL" id="CAJGYO010000010">
    <property type="protein sequence ID" value="CAD6256521.1"/>
    <property type="molecule type" value="Genomic_DNA"/>
</dbReference>
<dbReference type="AlphaFoldDB" id="A0A811QGC9"/>